<protein>
    <submittedName>
        <fullName evidence="1">Uncharacterized protein</fullName>
    </submittedName>
</protein>
<evidence type="ECO:0000313" key="1">
    <source>
        <dbReference type="EMBL" id="KAI6084672.1"/>
    </source>
</evidence>
<organism evidence="1 2">
    <name type="scientific">Hypoxylon rubiginosum</name>
    <dbReference type="NCBI Taxonomy" id="110542"/>
    <lineage>
        <taxon>Eukaryota</taxon>
        <taxon>Fungi</taxon>
        <taxon>Dikarya</taxon>
        <taxon>Ascomycota</taxon>
        <taxon>Pezizomycotina</taxon>
        <taxon>Sordariomycetes</taxon>
        <taxon>Xylariomycetidae</taxon>
        <taxon>Xylariales</taxon>
        <taxon>Hypoxylaceae</taxon>
        <taxon>Hypoxylon</taxon>
    </lineage>
</organism>
<reference evidence="1 2" key="1">
    <citation type="journal article" date="2022" name="New Phytol.">
        <title>Ecological generalism drives hyperdiversity of secondary metabolite gene clusters in xylarialean endophytes.</title>
        <authorList>
            <person name="Franco M.E.E."/>
            <person name="Wisecaver J.H."/>
            <person name="Arnold A.E."/>
            <person name="Ju Y.M."/>
            <person name="Slot J.C."/>
            <person name="Ahrendt S."/>
            <person name="Moore L.P."/>
            <person name="Eastman K.E."/>
            <person name="Scott K."/>
            <person name="Konkel Z."/>
            <person name="Mondo S.J."/>
            <person name="Kuo A."/>
            <person name="Hayes R.D."/>
            <person name="Haridas S."/>
            <person name="Andreopoulos B."/>
            <person name="Riley R."/>
            <person name="LaButti K."/>
            <person name="Pangilinan J."/>
            <person name="Lipzen A."/>
            <person name="Amirebrahimi M."/>
            <person name="Yan J."/>
            <person name="Adam C."/>
            <person name="Keymanesh K."/>
            <person name="Ng V."/>
            <person name="Louie K."/>
            <person name="Northen T."/>
            <person name="Drula E."/>
            <person name="Henrissat B."/>
            <person name="Hsieh H.M."/>
            <person name="Youens-Clark K."/>
            <person name="Lutzoni F."/>
            <person name="Miadlikowska J."/>
            <person name="Eastwood D.C."/>
            <person name="Hamelin R.C."/>
            <person name="Grigoriev I.V."/>
            <person name="U'Ren J.M."/>
        </authorList>
    </citation>
    <scope>NUCLEOTIDE SEQUENCE [LARGE SCALE GENOMIC DNA]</scope>
    <source>
        <strain evidence="1 2">ER1909</strain>
    </source>
</reference>
<accession>A0ACC0CWH0</accession>
<proteinExistence type="predicted"/>
<comment type="caution">
    <text evidence="1">The sequence shown here is derived from an EMBL/GenBank/DDBJ whole genome shotgun (WGS) entry which is preliminary data.</text>
</comment>
<dbReference type="EMBL" id="MU394334">
    <property type="protein sequence ID" value="KAI6084672.1"/>
    <property type="molecule type" value="Genomic_DNA"/>
</dbReference>
<evidence type="ECO:0000313" key="2">
    <source>
        <dbReference type="Proteomes" id="UP001497680"/>
    </source>
</evidence>
<dbReference type="Proteomes" id="UP001497680">
    <property type="component" value="Unassembled WGS sequence"/>
</dbReference>
<sequence length="951" mass="111390">MTCLSADDHGHTVKDVLLHYLGCVEIRDRKHFFDDSYPLWNSIINEEIRRGGDREQVIKTLTTKKQEWKRDCDSEFRRISFLRKTLEADKHDRHLVNCLAQSSADWRESDEYKNNIPRIRKWRRDTYGADFEDPDFPENDEYAKKVEKYLPEKDMTVPLIQFENGKGVSEKDPRVWSTFPNQKTTIHKLMNEDDLKNNLLHRDRHSSTGRIQYFHIHSNNRHQAIARYYGERDPDCHSTHQGLLRPNSRASMILRPAFWRSQVHGDHQPAAHPQNMRPLCAVVSSEPDSTPDNMVLFIPYLHWDTSRQRELFANEIETIVSDAKDETAKKEKRQKRERQQMRMRISKEPDMGLAKQPRNLDLTRMTTDLSSMDKVVGGFDLHNKLAVGAHGRLESKSPLGQYLLDAARLYEGMANYRDKSLLRKYLPHNPPLVQPRRTLDQAYYWTLKSTRNRDRDQVIYRATTAKSEDFHHYEWKDEAKNSKKKGTEEDEKEGWWPAHEAFEIRGECQDCKTNIQKLSRVIMVDQLWMWILDRKTIITCFPRRYGTNKQDSSGVHKSIRVRLEDNASEQIRSVFDLALIILDECSNTFFKRTKTSDLQPQLIDEFSNAIGNIMHQQTAAFDRLWHWTDNAKEIYHQRGSIEISKLHIPLLDINPEGKLEREIKDIVEELDIMIHITKTYEDILKNFVANVEDFLDPSGEWRKANRNFWRRQCHGGRDRGDEDGLRTYSCFKLNADDRLTDAHCRVEKLQELRSTALSTAENVKTLLELKQQQASVVQAWQAVQQSDESVRQGRAIILQLPLSFMSSVFGMNNIQLTGDSWEISDEFKLMFPISAGVIFASLLLAFATWIRAVIWYIYRVPFTYFLVHSGLYKFWLKVGCPSDKIYQEGAKWIFKQKTDVRKARFEQQRKEREFREAVERDKKAAEDRAKAASRSAGSSRTFNISEGSDMV</sequence>
<gene>
    <name evidence="1" type="ORF">F4821DRAFT_279941</name>
</gene>
<keyword evidence="2" id="KW-1185">Reference proteome</keyword>
<name>A0ACC0CWH0_9PEZI</name>